<dbReference type="AlphaFoldDB" id="A0A497YFW6"/>
<feature type="domain" description="HIT" evidence="4">
    <location>
        <begin position="30"/>
        <end position="137"/>
    </location>
</feature>
<dbReference type="GO" id="GO:0003824">
    <property type="term" value="F:catalytic activity"/>
    <property type="evidence" value="ECO:0007669"/>
    <property type="project" value="InterPro"/>
</dbReference>
<proteinExistence type="predicted"/>
<comment type="caution">
    <text evidence="5">The sequence shown here is derived from an EMBL/GenBank/DDBJ whole genome shotgun (WGS) entry which is preliminary data.</text>
</comment>
<dbReference type="FunFam" id="3.30.428.10:FF:000014">
    <property type="entry name" value="Putative histidine triad (HIT) protein"/>
    <property type="match status" value="1"/>
</dbReference>
<protein>
    <submittedName>
        <fullName evidence="5">Histidine triad (HIT) family protein</fullName>
    </submittedName>
</protein>
<evidence type="ECO:0000313" key="5">
    <source>
        <dbReference type="EMBL" id="RLJ85254.1"/>
    </source>
</evidence>
<dbReference type="PROSITE" id="PS00892">
    <property type="entry name" value="HIT_1"/>
    <property type="match status" value="1"/>
</dbReference>
<evidence type="ECO:0000256" key="1">
    <source>
        <dbReference type="PIRSR" id="PIRSR601310-1"/>
    </source>
</evidence>
<feature type="active site" description="Tele-AMP-histidine intermediate" evidence="1">
    <location>
        <position position="124"/>
    </location>
</feature>
<name>A0A497YFW6_9BACL</name>
<accession>A0A497YFW6</accession>
<dbReference type="PROSITE" id="PS51084">
    <property type="entry name" value="HIT_2"/>
    <property type="match status" value="1"/>
</dbReference>
<dbReference type="CDD" id="cd01277">
    <property type="entry name" value="HINT_subgroup"/>
    <property type="match status" value="1"/>
</dbReference>
<dbReference type="Proteomes" id="UP000280791">
    <property type="component" value="Unassembled WGS sequence"/>
</dbReference>
<sequence>MWNDSLTEYGKLKKERPTHYRKDEFMSDCIFCKIIAGEIPSVKVYEDEHVYAFMDIMPLSKGHTLLIPKTHREFVYDMAPEEAAQLFSVAPKIASAIKETFEPEGMNLLNNNGPKAGQSVFHFHLHFIPRYGASDGFGAKWMTKEKEYTTEKIQELAEQVKSKLASEA</sequence>
<dbReference type="InterPro" id="IPR019808">
    <property type="entry name" value="Histidine_triad_CS"/>
</dbReference>
<evidence type="ECO:0000313" key="6">
    <source>
        <dbReference type="Proteomes" id="UP000280791"/>
    </source>
</evidence>
<dbReference type="SUPFAM" id="SSF54197">
    <property type="entry name" value="HIT-like"/>
    <property type="match status" value="1"/>
</dbReference>
<gene>
    <name evidence="5" type="ORF">DFR62_2953</name>
</gene>
<organism evidence="5 6">
    <name type="scientific">Planococcus citreus</name>
    <dbReference type="NCBI Taxonomy" id="1373"/>
    <lineage>
        <taxon>Bacteria</taxon>
        <taxon>Bacillati</taxon>
        <taxon>Bacillota</taxon>
        <taxon>Bacilli</taxon>
        <taxon>Bacillales</taxon>
        <taxon>Caryophanaceae</taxon>
        <taxon>Planococcus</taxon>
    </lineage>
</organism>
<dbReference type="InterPro" id="IPR011146">
    <property type="entry name" value="HIT-like"/>
</dbReference>
<dbReference type="Gene3D" id="3.30.428.10">
    <property type="entry name" value="HIT-like"/>
    <property type="match status" value="1"/>
</dbReference>
<dbReference type="PANTHER" id="PTHR46648">
    <property type="entry name" value="HIT FAMILY PROTEIN 1"/>
    <property type="match status" value="1"/>
</dbReference>
<feature type="short sequence motif" description="Histidine triad motif" evidence="2 3">
    <location>
        <begin position="122"/>
        <end position="126"/>
    </location>
</feature>
<dbReference type="EMBL" id="RCCP01000005">
    <property type="protein sequence ID" value="RLJ85254.1"/>
    <property type="molecule type" value="Genomic_DNA"/>
</dbReference>
<dbReference type="PANTHER" id="PTHR46648:SF1">
    <property type="entry name" value="ADENOSINE 5'-MONOPHOSPHORAMIDASE HNT1"/>
    <property type="match status" value="1"/>
</dbReference>
<evidence type="ECO:0000256" key="2">
    <source>
        <dbReference type="PIRSR" id="PIRSR601310-3"/>
    </source>
</evidence>
<keyword evidence="6" id="KW-1185">Reference proteome</keyword>
<dbReference type="PRINTS" id="PR00332">
    <property type="entry name" value="HISTRIAD"/>
</dbReference>
<dbReference type="InterPro" id="IPR001310">
    <property type="entry name" value="Histidine_triad_HIT"/>
</dbReference>
<dbReference type="InterPro" id="IPR039384">
    <property type="entry name" value="HINT"/>
</dbReference>
<dbReference type="GO" id="GO:0009117">
    <property type="term" value="P:nucleotide metabolic process"/>
    <property type="evidence" value="ECO:0007669"/>
    <property type="project" value="TreeGrafter"/>
</dbReference>
<dbReference type="InterPro" id="IPR036265">
    <property type="entry name" value="HIT-like_sf"/>
</dbReference>
<reference evidence="5 6" key="1">
    <citation type="submission" date="2018-10" db="EMBL/GenBank/DDBJ databases">
        <title>Genomic Encyclopedia of Type Strains, Phase IV (KMG-IV): sequencing the most valuable type-strain genomes for metagenomic binning, comparative biology and taxonomic classification.</title>
        <authorList>
            <person name="Goeker M."/>
        </authorList>
    </citation>
    <scope>NUCLEOTIDE SEQUENCE [LARGE SCALE GENOMIC DNA]</scope>
    <source>
        <strain evidence="5 6">DSM 20549</strain>
    </source>
</reference>
<evidence type="ECO:0000256" key="3">
    <source>
        <dbReference type="PROSITE-ProRule" id="PRU00464"/>
    </source>
</evidence>
<dbReference type="Pfam" id="PF01230">
    <property type="entry name" value="HIT"/>
    <property type="match status" value="1"/>
</dbReference>
<evidence type="ECO:0000259" key="4">
    <source>
        <dbReference type="PROSITE" id="PS51084"/>
    </source>
</evidence>